<evidence type="ECO:0000256" key="1">
    <source>
        <dbReference type="ARBA" id="ARBA00022555"/>
    </source>
</evidence>
<keyword evidence="1 3" id="KW-0820">tRNA-binding</keyword>
<dbReference type="Gene3D" id="2.40.50.140">
    <property type="entry name" value="Nucleic acid-binding proteins"/>
    <property type="match status" value="1"/>
</dbReference>
<dbReference type="PANTHER" id="PTHR11586:SF37">
    <property type="entry name" value="TRNA-BINDING DOMAIN-CONTAINING PROTEIN"/>
    <property type="match status" value="1"/>
</dbReference>
<dbReference type="NCBIfam" id="NF007494">
    <property type="entry name" value="PRK10089.1-3"/>
    <property type="match status" value="1"/>
</dbReference>
<dbReference type="AlphaFoldDB" id="A0A9X1T3M8"/>
<dbReference type="InterPro" id="IPR008231">
    <property type="entry name" value="CsaA"/>
</dbReference>
<feature type="domain" description="TRNA-binding" evidence="4">
    <location>
        <begin position="14"/>
        <end position="118"/>
    </location>
</feature>
<dbReference type="FunFam" id="2.40.50.140:FF:000165">
    <property type="entry name" value="Chaperone CsaA"/>
    <property type="match status" value="1"/>
</dbReference>
<dbReference type="Proteomes" id="UP001139035">
    <property type="component" value="Unassembled WGS sequence"/>
</dbReference>
<dbReference type="PANTHER" id="PTHR11586">
    <property type="entry name" value="TRNA-AMINOACYLATION COFACTOR ARC1 FAMILY MEMBER"/>
    <property type="match status" value="1"/>
</dbReference>
<evidence type="ECO:0000259" key="4">
    <source>
        <dbReference type="PROSITE" id="PS50886"/>
    </source>
</evidence>
<dbReference type="PROSITE" id="PS50886">
    <property type="entry name" value="TRBD"/>
    <property type="match status" value="1"/>
</dbReference>
<dbReference type="NCBIfam" id="NF007495">
    <property type="entry name" value="PRK10089.1-4"/>
    <property type="match status" value="1"/>
</dbReference>
<dbReference type="RefSeq" id="WP_233717456.1">
    <property type="nucleotide sequence ID" value="NZ_JAJUWU010000002.1"/>
</dbReference>
<reference evidence="5" key="1">
    <citation type="submission" date="2022-01" db="EMBL/GenBank/DDBJ databases">
        <title>Jiella avicenniae sp. nov., a novel endophytic bacterium isolated from bark of Avicennia marina.</title>
        <authorList>
            <person name="Tuo L."/>
        </authorList>
    </citation>
    <scope>NUCLEOTIDE SEQUENCE</scope>
    <source>
        <strain evidence="5">CBK1P-4</strain>
    </source>
</reference>
<keyword evidence="2 3" id="KW-0694">RNA-binding</keyword>
<organism evidence="5 6">
    <name type="scientific">Jiella avicenniae</name>
    <dbReference type="NCBI Taxonomy" id="2907202"/>
    <lineage>
        <taxon>Bacteria</taxon>
        <taxon>Pseudomonadati</taxon>
        <taxon>Pseudomonadota</taxon>
        <taxon>Alphaproteobacteria</taxon>
        <taxon>Hyphomicrobiales</taxon>
        <taxon>Aurantimonadaceae</taxon>
        <taxon>Jiella</taxon>
    </lineage>
</organism>
<name>A0A9X1T3M8_9HYPH</name>
<evidence type="ECO:0000313" key="5">
    <source>
        <dbReference type="EMBL" id="MCE7026754.1"/>
    </source>
</evidence>
<evidence type="ECO:0000313" key="6">
    <source>
        <dbReference type="Proteomes" id="UP001139035"/>
    </source>
</evidence>
<evidence type="ECO:0000256" key="2">
    <source>
        <dbReference type="ARBA" id="ARBA00022884"/>
    </source>
</evidence>
<dbReference type="SUPFAM" id="SSF50249">
    <property type="entry name" value="Nucleic acid-binding proteins"/>
    <property type="match status" value="1"/>
</dbReference>
<dbReference type="EMBL" id="JAJUWU010000002">
    <property type="protein sequence ID" value="MCE7026754.1"/>
    <property type="molecule type" value="Genomic_DNA"/>
</dbReference>
<accession>A0A9X1T3M8</accession>
<dbReference type="NCBIfam" id="TIGR02222">
    <property type="entry name" value="chap_CsaA"/>
    <property type="match status" value="1"/>
</dbReference>
<dbReference type="GO" id="GO:0000049">
    <property type="term" value="F:tRNA binding"/>
    <property type="evidence" value="ECO:0007669"/>
    <property type="project" value="UniProtKB-UniRule"/>
</dbReference>
<proteinExistence type="predicted"/>
<comment type="caution">
    <text evidence="5">The sequence shown here is derived from an EMBL/GenBank/DDBJ whole genome shotgun (WGS) entry which is preliminary data.</text>
</comment>
<dbReference type="InterPro" id="IPR051270">
    <property type="entry name" value="Tyrosine-tRNA_ligase_regulator"/>
</dbReference>
<dbReference type="InterPro" id="IPR012340">
    <property type="entry name" value="NA-bd_OB-fold"/>
</dbReference>
<evidence type="ECO:0000256" key="3">
    <source>
        <dbReference type="PROSITE-ProRule" id="PRU00209"/>
    </source>
</evidence>
<gene>
    <name evidence="5" type="ORF">LZD57_02010</name>
</gene>
<dbReference type="CDD" id="cd02798">
    <property type="entry name" value="tRNA_bind_CsaA"/>
    <property type="match status" value="1"/>
</dbReference>
<sequence>MAASERAPEVSFDDFMKVDIRVGTIVEAAPFPEARKPAIKLMIDFGGEIGVKKSSAQITVHYTPEELVGRQVIAVVNFPTRQIGPMRSEVLTLGVPDENGEVVLLGPGHEVPKGGRMF</sequence>
<dbReference type="InterPro" id="IPR002547">
    <property type="entry name" value="tRNA-bd_dom"/>
</dbReference>
<dbReference type="Pfam" id="PF01588">
    <property type="entry name" value="tRNA_bind"/>
    <property type="match status" value="1"/>
</dbReference>
<protein>
    <submittedName>
        <fullName evidence="5">tRNA-binding protein</fullName>
    </submittedName>
</protein>
<keyword evidence="6" id="KW-1185">Reference proteome</keyword>